<feature type="disulfide bond" evidence="4">
    <location>
        <begin position="101"/>
        <end position="115"/>
    </location>
</feature>
<dbReference type="PANTHER" id="PTHR34997:SF1">
    <property type="entry name" value="PEPTIDOGLYCAN-BINDING LYSIN DOMAIN"/>
    <property type="match status" value="1"/>
</dbReference>
<dbReference type="Proteomes" id="UP001583172">
    <property type="component" value="Unassembled WGS sequence"/>
</dbReference>
<feature type="chain" id="PRO_5046582518" evidence="6">
    <location>
        <begin position="21"/>
        <end position="266"/>
    </location>
</feature>
<name>A0ABR3VMV2_HUMIN</name>
<feature type="disulfide bond" evidence="4">
    <location>
        <begin position="87"/>
        <end position="102"/>
    </location>
</feature>
<dbReference type="EMBL" id="JAZGSY010000022">
    <property type="protein sequence ID" value="KAL1843207.1"/>
    <property type="molecule type" value="Genomic_DNA"/>
</dbReference>
<dbReference type="CDD" id="cd11618">
    <property type="entry name" value="ChtBD1_1"/>
    <property type="match status" value="1"/>
</dbReference>
<feature type="signal peptide" evidence="6">
    <location>
        <begin position="1"/>
        <end position="20"/>
    </location>
</feature>
<dbReference type="Gene3D" id="3.10.350.10">
    <property type="entry name" value="LysM domain"/>
    <property type="match status" value="1"/>
</dbReference>
<accession>A0ABR3VMV2</accession>
<keyword evidence="6" id="KW-0732">Signal</keyword>
<dbReference type="Pfam" id="PF01476">
    <property type="entry name" value="LysM"/>
    <property type="match status" value="1"/>
</dbReference>
<comment type="caution">
    <text evidence="9">The sequence shown here is derived from an EMBL/GenBank/DDBJ whole genome shotgun (WGS) entry which is preliminary data.</text>
</comment>
<dbReference type="SMART" id="SM00257">
    <property type="entry name" value="LysM"/>
    <property type="match status" value="1"/>
</dbReference>
<keyword evidence="4" id="KW-1015">Disulfide bond</keyword>
<dbReference type="InterPro" id="IPR018392">
    <property type="entry name" value="LysM"/>
</dbReference>
<dbReference type="SUPFAM" id="SSF54106">
    <property type="entry name" value="LysM domain"/>
    <property type="match status" value="1"/>
</dbReference>
<dbReference type="SMART" id="SM00270">
    <property type="entry name" value="ChtBD1"/>
    <property type="match status" value="1"/>
</dbReference>
<evidence type="ECO:0000313" key="10">
    <source>
        <dbReference type="Proteomes" id="UP001583172"/>
    </source>
</evidence>
<evidence type="ECO:0000259" key="7">
    <source>
        <dbReference type="PROSITE" id="PS50941"/>
    </source>
</evidence>
<proteinExistence type="inferred from homology"/>
<feature type="region of interest" description="Disordered" evidence="5">
    <location>
        <begin position="227"/>
        <end position="248"/>
    </location>
</feature>
<comment type="similarity">
    <text evidence="3">Belongs to the secreted LysM effector family.</text>
</comment>
<dbReference type="Gene3D" id="3.30.60.10">
    <property type="entry name" value="Endochitinase-like"/>
    <property type="match status" value="1"/>
</dbReference>
<gene>
    <name evidence="9" type="ORF">VTJ49DRAFT_2758</name>
</gene>
<evidence type="ECO:0000256" key="1">
    <source>
        <dbReference type="ARBA" id="ARBA00022669"/>
    </source>
</evidence>
<evidence type="ECO:0000259" key="8">
    <source>
        <dbReference type="PROSITE" id="PS51782"/>
    </source>
</evidence>
<comment type="caution">
    <text evidence="4">Lacks conserved residue(s) required for the propagation of feature annotation.</text>
</comment>
<protein>
    <submittedName>
        <fullName evidence="9">Uncharacterized protein</fullName>
    </submittedName>
</protein>
<feature type="domain" description="LysM" evidence="8">
    <location>
        <begin position="24"/>
        <end position="69"/>
    </location>
</feature>
<feature type="domain" description="Chitin-binding type-1" evidence="7">
    <location>
        <begin position="84"/>
        <end position="128"/>
    </location>
</feature>
<evidence type="ECO:0000256" key="3">
    <source>
        <dbReference type="ARBA" id="ARBA00044955"/>
    </source>
</evidence>
<dbReference type="SUPFAM" id="SSF57016">
    <property type="entry name" value="Plant lectins/antimicrobial peptides"/>
    <property type="match status" value="1"/>
</dbReference>
<dbReference type="PANTHER" id="PTHR34997">
    <property type="entry name" value="AM15"/>
    <property type="match status" value="1"/>
</dbReference>
<organism evidence="9 10">
    <name type="scientific">Humicola insolens</name>
    <name type="common">Soft-rot fungus</name>
    <dbReference type="NCBI Taxonomy" id="85995"/>
    <lineage>
        <taxon>Eukaryota</taxon>
        <taxon>Fungi</taxon>
        <taxon>Dikarya</taxon>
        <taxon>Ascomycota</taxon>
        <taxon>Pezizomycotina</taxon>
        <taxon>Sordariomycetes</taxon>
        <taxon>Sordariomycetidae</taxon>
        <taxon>Sordariales</taxon>
        <taxon>Chaetomiaceae</taxon>
        <taxon>Mycothermus</taxon>
    </lineage>
</organism>
<evidence type="ECO:0000256" key="6">
    <source>
        <dbReference type="SAM" id="SignalP"/>
    </source>
</evidence>
<sequence>MLTKGTLLLALAGLSQRAAAACSRTITAQAGDTCASLSSLVGITVAEFLRSNPTVTNCNALRAGVAYCIEGVADGGNPLRVSTDGTCGNGVTCAGSTWGNCCSPYGYCGSTNQHCGNGCQSAFGICPGSPGGGNPTTTCPVTVTYTLVQPPQTSTVTRTVPASTTTTVRLTSIVTSTRVITASTCSPTTTSRPPTTTTQVPPGRPILPGTPTNCECPFLPEDGCRSDESLGGGMLTKRPGRSYDQIRGDDSCRSLAQRNNLTLLDL</sequence>
<evidence type="ECO:0000256" key="4">
    <source>
        <dbReference type="PROSITE-ProRule" id="PRU00261"/>
    </source>
</evidence>
<evidence type="ECO:0000313" key="9">
    <source>
        <dbReference type="EMBL" id="KAL1843207.1"/>
    </source>
</evidence>
<dbReference type="InterPro" id="IPR001002">
    <property type="entry name" value="Chitin-bd_1"/>
</dbReference>
<feature type="region of interest" description="Disordered" evidence="5">
    <location>
        <begin position="184"/>
        <end position="207"/>
    </location>
</feature>
<feature type="compositionally biased region" description="Low complexity" evidence="5">
    <location>
        <begin position="184"/>
        <end position="201"/>
    </location>
</feature>
<keyword evidence="1 4" id="KW-0147">Chitin-binding</keyword>
<dbReference type="PROSITE" id="PS50941">
    <property type="entry name" value="CHIT_BIND_I_2"/>
    <property type="match status" value="1"/>
</dbReference>
<evidence type="ECO:0000256" key="5">
    <source>
        <dbReference type="SAM" id="MobiDB-lite"/>
    </source>
</evidence>
<keyword evidence="2" id="KW-0843">Virulence</keyword>
<keyword evidence="10" id="KW-1185">Reference proteome</keyword>
<dbReference type="InterPro" id="IPR036779">
    <property type="entry name" value="LysM_dom_sf"/>
</dbReference>
<reference evidence="9 10" key="1">
    <citation type="journal article" date="2024" name="Commun. Biol.">
        <title>Comparative genomic analysis of thermophilic fungi reveals convergent evolutionary adaptations and gene losses.</title>
        <authorList>
            <person name="Steindorff A.S."/>
            <person name="Aguilar-Pontes M.V."/>
            <person name="Robinson A.J."/>
            <person name="Andreopoulos B."/>
            <person name="LaButti K."/>
            <person name="Kuo A."/>
            <person name="Mondo S."/>
            <person name="Riley R."/>
            <person name="Otillar R."/>
            <person name="Haridas S."/>
            <person name="Lipzen A."/>
            <person name="Grimwood J."/>
            <person name="Schmutz J."/>
            <person name="Clum A."/>
            <person name="Reid I.D."/>
            <person name="Moisan M.C."/>
            <person name="Butler G."/>
            <person name="Nguyen T.T.M."/>
            <person name="Dewar K."/>
            <person name="Conant G."/>
            <person name="Drula E."/>
            <person name="Henrissat B."/>
            <person name="Hansel C."/>
            <person name="Singer S."/>
            <person name="Hutchinson M.I."/>
            <person name="de Vries R.P."/>
            <person name="Natvig D.O."/>
            <person name="Powell A.J."/>
            <person name="Tsang A."/>
            <person name="Grigoriev I.V."/>
        </authorList>
    </citation>
    <scope>NUCLEOTIDE SEQUENCE [LARGE SCALE GENOMIC DNA]</scope>
    <source>
        <strain evidence="9 10">CBS 620.91</strain>
    </source>
</reference>
<dbReference type="InterPro" id="IPR036861">
    <property type="entry name" value="Endochitinase-like_sf"/>
</dbReference>
<evidence type="ECO:0000256" key="2">
    <source>
        <dbReference type="ARBA" id="ARBA00023026"/>
    </source>
</evidence>
<dbReference type="PROSITE" id="PS51782">
    <property type="entry name" value="LYSM"/>
    <property type="match status" value="1"/>
</dbReference>
<dbReference type="InterPro" id="IPR052210">
    <property type="entry name" value="LysM1-like"/>
</dbReference>